<keyword evidence="1 5" id="KW-0489">Methyltransferase</keyword>
<feature type="domain" description="Methyltransferase" evidence="4">
    <location>
        <begin position="65"/>
        <end position="157"/>
    </location>
</feature>
<accession>A0A2T6CCQ5</accession>
<dbReference type="PANTHER" id="PTHR43464">
    <property type="entry name" value="METHYLTRANSFERASE"/>
    <property type="match status" value="1"/>
</dbReference>
<name>A0A2T6CCQ5_9RHOB</name>
<proteinExistence type="predicted"/>
<dbReference type="Proteomes" id="UP000244092">
    <property type="component" value="Unassembled WGS sequence"/>
</dbReference>
<dbReference type="GO" id="GO:0032259">
    <property type="term" value="P:methylation"/>
    <property type="evidence" value="ECO:0007669"/>
    <property type="project" value="UniProtKB-KW"/>
</dbReference>
<evidence type="ECO:0000259" key="4">
    <source>
        <dbReference type="Pfam" id="PF13649"/>
    </source>
</evidence>
<evidence type="ECO:0000256" key="2">
    <source>
        <dbReference type="ARBA" id="ARBA00022679"/>
    </source>
</evidence>
<dbReference type="EMBL" id="QBKU01000008">
    <property type="protein sequence ID" value="PTX73298.1"/>
    <property type="molecule type" value="Genomic_DNA"/>
</dbReference>
<evidence type="ECO:0000313" key="5">
    <source>
        <dbReference type="EMBL" id="PTX73298.1"/>
    </source>
</evidence>
<dbReference type="GO" id="GO:0008168">
    <property type="term" value="F:methyltransferase activity"/>
    <property type="evidence" value="ECO:0007669"/>
    <property type="project" value="UniProtKB-KW"/>
</dbReference>
<dbReference type="RefSeq" id="WP_025047807.1">
    <property type="nucleotide sequence ID" value="NZ_QBKU01000008.1"/>
</dbReference>
<dbReference type="PANTHER" id="PTHR43464:SF19">
    <property type="entry name" value="UBIQUINONE BIOSYNTHESIS O-METHYLTRANSFERASE, MITOCHONDRIAL"/>
    <property type="match status" value="1"/>
</dbReference>
<sequence length="223" mass="24283">MAQPKDSNPDPALIPEDQPTDWFEVLYSSADKDGTGVPWANMATHPSFAKWVARNPVDGQGKTALVVGCGMGDDAIALEALGFRVTAFDVSATAIELCKERFPQSTVDFLQADLLADQPQWDRKFDLVLEIFTVQALPPKYEDGLIESIAGFVAPNGLLVVIAETSEEPRTFENGPPWLLTSGHIQAFASHGLLIEQELSEPSDFPLADRLLVTTLKRSEGSE</sequence>
<dbReference type="Pfam" id="PF13649">
    <property type="entry name" value="Methyltransf_25"/>
    <property type="match status" value="1"/>
</dbReference>
<reference evidence="5 6" key="1">
    <citation type="submission" date="2018-04" db="EMBL/GenBank/DDBJ databases">
        <title>Genomic Encyclopedia of Archaeal and Bacterial Type Strains, Phase II (KMG-II): from individual species to whole genera.</title>
        <authorList>
            <person name="Goeker M."/>
        </authorList>
    </citation>
    <scope>NUCLEOTIDE SEQUENCE [LARGE SCALE GENOMIC DNA]</scope>
    <source>
        <strain evidence="5 6">DSM 12244</strain>
    </source>
</reference>
<keyword evidence="3" id="KW-0949">S-adenosyl-L-methionine</keyword>
<gene>
    <name evidence="5" type="ORF">C8N31_108208</name>
</gene>
<evidence type="ECO:0000313" key="6">
    <source>
        <dbReference type="Proteomes" id="UP000244092"/>
    </source>
</evidence>
<dbReference type="CDD" id="cd02440">
    <property type="entry name" value="AdoMet_MTases"/>
    <property type="match status" value="1"/>
</dbReference>
<dbReference type="InterPro" id="IPR029063">
    <property type="entry name" value="SAM-dependent_MTases_sf"/>
</dbReference>
<comment type="caution">
    <text evidence="5">The sequence shown here is derived from an EMBL/GenBank/DDBJ whole genome shotgun (WGS) entry which is preliminary data.</text>
</comment>
<dbReference type="InterPro" id="IPR041698">
    <property type="entry name" value="Methyltransf_25"/>
</dbReference>
<dbReference type="SUPFAM" id="SSF53335">
    <property type="entry name" value="S-adenosyl-L-methionine-dependent methyltransferases"/>
    <property type="match status" value="1"/>
</dbReference>
<organism evidence="5 6">
    <name type="scientific">Sulfitobacter mediterraneus</name>
    <dbReference type="NCBI Taxonomy" id="83219"/>
    <lineage>
        <taxon>Bacteria</taxon>
        <taxon>Pseudomonadati</taxon>
        <taxon>Pseudomonadota</taxon>
        <taxon>Alphaproteobacteria</taxon>
        <taxon>Rhodobacterales</taxon>
        <taxon>Roseobacteraceae</taxon>
        <taxon>Sulfitobacter</taxon>
    </lineage>
</organism>
<dbReference type="Gene3D" id="3.40.50.150">
    <property type="entry name" value="Vaccinia Virus protein VP39"/>
    <property type="match status" value="1"/>
</dbReference>
<dbReference type="OrthoDB" id="189743at2"/>
<dbReference type="AlphaFoldDB" id="A0A2T6CCQ5"/>
<evidence type="ECO:0000256" key="1">
    <source>
        <dbReference type="ARBA" id="ARBA00022603"/>
    </source>
</evidence>
<evidence type="ECO:0000256" key="3">
    <source>
        <dbReference type="ARBA" id="ARBA00022691"/>
    </source>
</evidence>
<keyword evidence="2 5" id="KW-0808">Transferase</keyword>
<protein>
    <submittedName>
        <fullName evidence="5">Methyltransferase family protein</fullName>
    </submittedName>
</protein>